<feature type="transmembrane region" description="Helical" evidence="6">
    <location>
        <begin position="41"/>
        <end position="62"/>
    </location>
</feature>
<feature type="transmembrane region" description="Helical" evidence="6">
    <location>
        <begin position="82"/>
        <end position="99"/>
    </location>
</feature>
<feature type="transmembrane region" description="Helical" evidence="6">
    <location>
        <begin position="165"/>
        <end position="189"/>
    </location>
</feature>
<dbReference type="GO" id="GO:0016020">
    <property type="term" value="C:membrane"/>
    <property type="evidence" value="ECO:0007669"/>
    <property type="project" value="UniProtKB-SubCell"/>
</dbReference>
<evidence type="ECO:0000256" key="2">
    <source>
        <dbReference type="ARBA" id="ARBA00022692"/>
    </source>
</evidence>
<dbReference type="SMART" id="SM00724">
    <property type="entry name" value="TLC"/>
    <property type="match status" value="1"/>
</dbReference>
<feature type="non-terminal residue" evidence="8">
    <location>
        <position position="1"/>
    </location>
</feature>
<evidence type="ECO:0000313" key="8">
    <source>
        <dbReference type="EMBL" id="EPS63227.1"/>
    </source>
</evidence>
<comment type="caution">
    <text evidence="8">The sequence shown here is derived from an EMBL/GenBank/DDBJ whole genome shotgun (WGS) entry which is preliminary data.</text>
</comment>
<evidence type="ECO:0000256" key="4">
    <source>
        <dbReference type="ARBA" id="ARBA00023136"/>
    </source>
</evidence>
<dbReference type="InterPro" id="IPR040327">
    <property type="entry name" value="At5g14285-like"/>
</dbReference>
<feature type="transmembrane region" description="Helical" evidence="6">
    <location>
        <begin position="130"/>
        <end position="153"/>
    </location>
</feature>
<dbReference type="PANTHER" id="PTHR31766:SF2">
    <property type="entry name" value="GLABROUS1 ENHANCER-BINDING PROTEIN-LIKE 2"/>
    <property type="match status" value="1"/>
</dbReference>
<keyword evidence="3 6" id="KW-1133">Transmembrane helix</keyword>
<dbReference type="OrthoDB" id="204175at2759"/>
<gene>
    <name evidence="8" type="ORF">M569_11560</name>
</gene>
<evidence type="ECO:0000259" key="7">
    <source>
        <dbReference type="PROSITE" id="PS50922"/>
    </source>
</evidence>
<reference evidence="8 9" key="1">
    <citation type="journal article" date="2013" name="BMC Genomics">
        <title>The miniature genome of a carnivorous plant Genlisea aurea contains a low number of genes and short non-coding sequences.</title>
        <authorList>
            <person name="Leushkin E.V."/>
            <person name="Sutormin R.A."/>
            <person name="Nabieva E.R."/>
            <person name="Penin A.A."/>
            <person name="Kondrashov A.S."/>
            <person name="Logacheva M.D."/>
        </authorList>
    </citation>
    <scope>NUCLEOTIDE SEQUENCE [LARGE SCALE GENOMIC DNA]</scope>
</reference>
<organism evidence="8 9">
    <name type="scientific">Genlisea aurea</name>
    <dbReference type="NCBI Taxonomy" id="192259"/>
    <lineage>
        <taxon>Eukaryota</taxon>
        <taxon>Viridiplantae</taxon>
        <taxon>Streptophyta</taxon>
        <taxon>Embryophyta</taxon>
        <taxon>Tracheophyta</taxon>
        <taxon>Spermatophyta</taxon>
        <taxon>Magnoliopsida</taxon>
        <taxon>eudicotyledons</taxon>
        <taxon>Gunneridae</taxon>
        <taxon>Pentapetalae</taxon>
        <taxon>asterids</taxon>
        <taxon>lamiids</taxon>
        <taxon>Lamiales</taxon>
        <taxon>Lentibulariaceae</taxon>
        <taxon>Genlisea</taxon>
    </lineage>
</organism>
<proteinExistence type="predicted"/>
<dbReference type="Pfam" id="PF03798">
    <property type="entry name" value="TRAM_LAG1_CLN8"/>
    <property type="match status" value="1"/>
</dbReference>
<keyword evidence="2 5" id="KW-0812">Transmembrane</keyword>
<dbReference type="Proteomes" id="UP000015453">
    <property type="component" value="Unassembled WGS sequence"/>
</dbReference>
<evidence type="ECO:0000256" key="3">
    <source>
        <dbReference type="ARBA" id="ARBA00022989"/>
    </source>
</evidence>
<keyword evidence="4 5" id="KW-0472">Membrane</keyword>
<dbReference type="EMBL" id="AUSU01005621">
    <property type="protein sequence ID" value="EPS63227.1"/>
    <property type="molecule type" value="Genomic_DNA"/>
</dbReference>
<evidence type="ECO:0000313" key="9">
    <source>
        <dbReference type="Proteomes" id="UP000015453"/>
    </source>
</evidence>
<evidence type="ECO:0000256" key="1">
    <source>
        <dbReference type="ARBA" id="ARBA00004141"/>
    </source>
</evidence>
<dbReference type="PROSITE" id="PS50922">
    <property type="entry name" value="TLC"/>
    <property type="match status" value="1"/>
</dbReference>
<evidence type="ECO:0000256" key="6">
    <source>
        <dbReference type="SAM" id="Phobius"/>
    </source>
</evidence>
<evidence type="ECO:0000256" key="5">
    <source>
        <dbReference type="PROSITE-ProRule" id="PRU00205"/>
    </source>
</evidence>
<keyword evidence="9" id="KW-1185">Reference proteome</keyword>
<feature type="transmembrane region" description="Helical" evidence="6">
    <location>
        <begin position="12"/>
        <end position="29"/>
    </location>
</feature>
<dbReference type="InterPro" id="IPR006634">
    <property type="entry name" value="TLC-dom"/>
</dbReference>
<dbReference type="PANTHER" id="PTHR31766">
    <property type="entry name" value="GLABROUS1 ENHANCER-BINDING PROTEIN-LIKE 2"/>
    <property type="match status" value="1"/>
</dbReference>
<comment type="subcellular location">
    <subcellularLocation>
        <location evidence="1">Membrane</location>
        <topology evidence="1">Multi-pass membrane protein</topology>
    </subcellularLocation>
</comment>
<protein>
    <recommendedName>
        <fullName evidence="7">TLC domain-containing protein</fullName>
    </recommendedName>
</protein>
<feature type="domain" description="TLC" evidence="7">
    <location>
        <begin position="36"/>
        <end position="238"/>
    </location>
</feature>
<feature type="non-terminal residue" evidence="8">
    <location>
        <position position="238"/>
    </location>
</feature>
<dbReference type="AlphaFoldDB" id="S8DTT7"/>
<feature type="transmembrane region" description="Helical" evidence="6">
    <location>
        <begin position="209"/>
        <end position="232"/>
    </location>
</feature>
<sequence length="238" mass="26633">SMDILTTSNSLPLFFLGFSALYYFAYSQIFRRWPPNIRPGASSCAISLAHGTPAAVLAYFAIVSDPTHDFHSRNTRFQNAVLDYSVAYFLTDLLHYVVFSPGEVLFVAHHLATLFVFLTCRFVVLHGAYAILGLLILAEMTSLLQNVWTLAGLRRSDLKSADRLYGLVSPVFYGAYSVARGLIGPLFVFRMSVFYLSGGADGFIPKWASVSWLIVVAVAISVSISWIFNLWVEFFRER</sequence>
<accession>S8DTT7</accession>
<name>S8DTT7_9LAMI</name>